<reference evidence="2 3" key="1">
    <citation type="submission" date="2020-10" db="EMBL/GenBank/DDBJ databases">
        <title>Sequencing the genomes of 1000 actinobacteria strains.</title>
        <authorList>
            <person name="Klenk H.-P."/>
        </authorList>
    </citation>
    <scope>NUCLEOTIDE SEQUENCE [LARGE SCALE GENOMIC DNA]</scope>
    <source>
        <strain evidence="2 3">DSM 46661</strain>
    </source>
</reference>
<accession>A0ABR9L7J4</accession>
<protein>
    <recommendedName>
        <fullName evidence="4">Plasmid replication, integration and excision activator</fullName>
    </recommendedName>
</protein>
<evidence type="ECO:0000313" key="2">
    <source>
        <dbReference type="EMBL" id="MBE1576265.1"/>
    </source>
</evidence>
<dbReference type="EMBL" id="JADBEJ010000004">
    <property type="protein sequence ID" value="MBE1576265.1"/>
    <property type="molecule type" value="Genomic_DNA"/>
</dbReference>
<evidence type="ECO:0000256" key="1">
    <source>
        <dbReference type="SAM" id="MobiDB-lite"/>
    </source>
</evidence>
<evidence type="ECO:0008006" key="4">
    <source>
        <dbReference type="Google" id="ProtNLM"/>
    </source>
</evidence>
<dbReference type="Proteomes" id="UP000656548">
    <property type="component" value="Unassembled WGS sequence"/>
</dbReference>
<comment type="caution">
    <text evidence="2">The sequence shown here is derived from an EMBL/GenBank/DDBJ whole genome shotgun (WGS) entry which is preliminary data.</text>
</comment>
<name>A0ABR9L7J4_9PSEU</name>
<feature type="region of interest" description="Disordered" evidence="1">
    <location>
        <begin position="151"/>
        <end position="175"/>
    </location>
</feature>
<sequence length="175" mass="18346">MGVTEGPDGGHRTSKGQDMAISRGHRFAISFDEAFPQGLVLVGVVTPDNEFQSREDKAAGRPARQRVDEITGKRQWKATVTDPSEEKAKRASFEVTFLADVQPVPSTSEVLPGMRPIELEGLTAEPKVAGQGEYKYQSYAFRATGFKAAAAGGGSKSARAGSGAAGTGDATSKAA</sequence>
<keyword evidence="3" id="KW-1185">Reference proteome</keyword>
<organism evidence="2 3">
    <name type="scientific">Amycolatopsis roodepoortensis</name>
    <dbReference type="NCBI Taxonomy" id="700274"/>
    <lineage>
        <taxon>Bacteria</taxon>
        <taxon>Bacillati</taxon>
        <taxon>Actinomycetota</taxon>
        <taxon>Actinomycetes</taxon>
        <taxon>Pseudonocardiales</taxon>
        <taxon>Pseudonocardiaceae</taxon>
        <taxon>Amycolatopsis</taxon>
    </lineage>
</organism>
<gene>
    <name evidence="2" type="ORF">H4W30_003312</name>
</gene>
<proteinExistence type="predicted"/>
<evidence type="ECO:0000313" key="3">
    <source>
        <dbReference type="Proteomes" id="UP000656548"/>
    </source>
</evidence>